<feature type="compositionally biased region" description="Basic residues" evidence="1">
    <location>
        <begin position="116"/>
        <end position="125"/>
    </location>
</feature>
<accession>A0A409X305</accession>
<evidence type="ECO:0000313" key="2">
    <source>
        <dbReference type="EMBL" id="PPQ85142.1"/>
    </source>
</evidence>
<dbReference type="OrthoDB" id="3020801at2759"/>
<organism evidence="2 3">
    <name type="scientific">Panaeolus cyanescens</name>
    <dbReference type="NCBI Taxonomy" id="181874"/>
    <lineage>
        <taxon>Eukaryota</taxon>
        <taxon>Fungi</taxon>
        <taxon>Dikarya</taxon>
        <taxon>Basidiomycota</taxon>
        <taxon>Agaricomycotina</taxon>
        <taxon>Agaricomycetes</taxon>
        <taxon>Agaricomycetidae</taxon>
        <taxon>Agaricales</taxon>
        <taxon>Agaricineae</taxon>
        <taxon>Galeropsidaceae</taxon>
        <taxon>Panaeolus</taxon>
    </lineage>
</organism>
<dbReference type="AlphaFoldDB" id="A0A409X305"/>
<reference evidence="2 3" key="1">
    <citation type="journal article" date="2018" name="Evol. Lett.">
        <title>Horizontal gene cluster transfer increased hallucinogenic mushroom diversity.</title>
        <authorList>
            <person name="Reynolds H.T."/>
            <person name="Vijayakumar V."/>
            <person name="Gluck-Thaler E."/>
            <person name="Korotkin H.B."/>
            <person name="Matheny P.B."/>
            <person name="Slot J.C."/>
        </authorList>
    </citation>
    <scope>NUCLEOTIDE SEQUENCE [LARGE SCALE GENOMIC DNA]</scope>
    <source>
        <strain evidence="2 3">2629</strain>
    </source>
</reference>
<comment type="caution">
    <text evidence="2">The sequence shown here is derived from an EMBL/GenBank/DDBJ whole genome shotgun (WGS) entry which is preliminary data.</text>
</comment>
<protein>
    <submittedName>
        <fullName evidence="2">Uncharacterized protein</fullName>
    </submittedName>
</protein>
<dbReference type="InParanoid" id="A0A409X305"/>
<gene>
    <name evidence="2" type="ORF">CVT24_012150</name>
</gene>
<name>A0A409X305_9AGAR</name>
<feature type="compositionally biased region" description="Acidic residues" evidence="1">
    <location>
        <begin position="85"/>
        <end position="107"/>
    </location>
</feature>
<dbReference type="Proteomes" id="UP000284842">
    <property type="component" value="Unassembled WGS sequence"/>
</dbReference>
<dbReference type="EMBL" id="NHTK01004749">
    <property type="protein sequence ID" value="PPQ85142.1"/>
    <property type="molecule type" value="Genomic_DNA"/>
</dbReference>
<evidence type="ECO:0000256" key="1">
    <source>
        <dbReference type="SAM" id="MobiDB-lite"/>
    </source>
</evidence>
<evidence type="ECO:0000313" key="3">
    <source>
        <dbReference type="Proteomes" id="UP000284842"/>
    </source>
</evidence>
<sequence length="485" mass="54130">MSLHQNPAGTLRTRSGREYTRPCVQPIRCSTDFQLSAALEEALAVENDSTCFDIDDFQGGPFVEASPFWAAPTSTCAQDGISELEEGEVEEVEGSESEEGEEGEIDETEQRLTSTQKHKRAYRHRRQQAQFNLKQHLPDANQILKHVGGANPIDIDVDLENLPFASCAFQGVDMPKSQSKALLTFDALLQKGYRVVKHLPGTTQPLVDSNTNKVFAVAVGLMDDPSYAESASKAFAAVDETRKQLEFSSKESVHRRGNFTAVNYGVSYGQGSKVPHWLKCPHEAAVQRLLQNQHIIRLATFANQSDIFATWAPKAYQYYDTKVRELSQAMPHLKWPFWNSVWLCVTFNFGPNVCCVPHRDFLNLPFGWCCIIALGVFDHTRGGHLVLHDLKLLIEFPPGSLILIPSALLTHANTPVGPTDRRISFTQFCSGGIFRFIENGFKSEADLKRTDEDRYAEMMEAKAGRKDFGLSLWSTQQELLGGVVA</sequence>
<dbReference type="STRING" id="181874.A0A409X305"/>
<dbReference type="Gene3D" id="3.60.130.30">
    <property type="match status" value="1"/>
</dbReference>
<proteinExistence type="predicted"/>
<feature type="region of interest" description="Disordered" evidence="1">
    <location>
        <begin position="85"/>
        <end position="125"/>
    </location>
</feature>
<keyword evidence="3" id="KW-1185">Reference proteome</keyword>